<evidence type="ECO:0000313" key="7">
    <source>
        <dbReference type="EMBL" id="ACK69723.1"/>
    </source>
</evidence>
<proteinExistence type="inferred from homology"/>
<dbReference type="InterPro" id="IPR003593">
    <property type="entry name" value="AAA+_ATPase"/>
</dbReference>
<dbReference type="GO" id="GO:0005524">
    <property type="term" value="F:ATP binding"/>
    <property type="evidence" value="ECO:0007669"/>
    <property type="project" value="UniProtKB-KW"/>
</dbReference>
<evidence type="ECO:0000256" key="2">
    <source>
        <dbReference type="ARBA" id="ARBA00022448"/>
    </source>
</evidence>
<dbReference type="eggNOG" id="COG1125">
    <property type="taxonomic scope" value="Bacteria"/>
</dbReference>
<reference evidence="8" key="1">
    <citation type="journal article" date="2011" name="MBio">
        <title>Novel metabolic attributes of the genus Cyanothece, comprising a group of unicellular nitrogen-fixing Cyanobacteria.</title>
        <authorList>
            <person name="Bandyopadhyay A."/>
            <person name="Elvitigala T."/>
            <person name="Welsh E."/>
            <person name="Stockel J."/>
            <person name="Liberton M."/>
            <person name="Min H."/>
            <person name="Sherman L.A."/>
            <person name="Pakrasi H.B."/>
        </authorList>
    </citation>
    <scope>NUCLEOTIDE SEQUENCE [LARGE SCALE GENOMIC DNA]</scope>
    <source>
        <strain evidence="8">PCC 7424</strain>
    </source>
</reference>
<dbReference type="PANTHER" id="PTHR43117">
    <property type="entry name" value="OSMOPROTECTANT IMPORT ATP-BINDING PROTEIN OSMV"/>
    <property type="match status" value="1"/>
</dbReference>
<dbReference type="SUPFAM" id="SSF52540">
    <property type="entry name" value="P-loop containing nucleoside triphosphate hydrolases"/>
    <property type="match status" value="1"/>
</dbReference>
<keyword evidence="3" id="KW-0547">Nucleotide-binding</keyword>
<dbReference type="OrthoDB" id="9804199at2"/>
<protein>
    <recommendedName>
        <fullName evidence="5">ABC-type quaternary amine transporter</fullName>
        <ecNumber evidence="5">7.6.2.9</ecNumber>
    </recommendedName>
</protein>
<dbReference type="EC" id="7.6.2.9" evidence="5"/>
<accession>B7K7F5</accession>
<evidence type="ECO:0000256" key="5">
    <source>
        <dbReference type="ARBA" id="ARBA00066388"/>
    </source>
</evidence>
<evidence type="ECO:0000256" key="4">
    <source>
        <dbReference type="ARBA" id="ARBA00022840"/>
    </source>
</evidence>
<dbReference type="InterPro" id="IPR017871">
    <property type="entry name" value="ABC_transporter-like_CS"/>
</dbReference>
<dbReference type="FunFam" id="3.40.50.300:FF:000425">
    <property type="entry name" value="Probable ABC transporter, ATP-binding subunit"/>
    <property type="match status" value="1"/>
</dbReference>
<evidence type="ECO:0000256" key="3">
    <source>
        <dbReference type="ARBA" id="ARBA00022741"/>
    </source>
</evidence>
<dbReference type="Gene3D" id="3.40.50.300">
    <property type="entry name" value="P-loop containing nucleotide triphosphate hydrolases"/>
    <property type="match status" value="1"/>
</dbReference>
<dbReference type="InterPro" id="IPR027417">
    <property type="entry name" value="P-loop_NTPase"/>
</dbReference>
<sequence>MIEAINLTKTYNGFPAVDRVSFQVNEGETLGLIGTSGCGKTTTLKMLNRLIEPSSGSIFIAGEDIRQHPPEKLRRRIGYVIQNTGLFPHFTVAENVAIVPRLLKWKEQRILQRTTELLELVGLSPETFAHRYPKELSGGQQQRVGLARALAADPPIILLDEPFGALDQITRHQIQEEFKRLKRLFSRTMVLVTHDISEAVLLCDRLALMDRGKLQQLGTPKELIFEPKNEFVRDFFKNNRFQLELQITCLKDILPYLSSEDLKEVIPQVYWENQNLLEVLEAQEHSSLKSSLIEIRDQEGNYLMITSLVNILSAFYQLKNQ</sequence>
<dbReference type="SMART" id="SM00382">
    <property type="entry name" value="AAA"/>
    <property type="match status" value="1"/>
</dbReference>
<gene>
    <name evidence="7" type="ordered locus">PCC7424_1276</name>
</gene>
<comment type="similarity">
    <text evidence="1">Belongs to the ABC transporter superfamily.</text>
</comment>
<dbReference type="GO" id="GO:0015418">
    <property type="term" value="F:ABC-type quaternary ammonium compound transporting activity"/>
    <property type="evidence" value="ECO:0007669"/>
    <property type="project" value="UniProtKB-EC"/>
</dbReference>
<dbReference type="AlphaFoldDB" id="B7K7F5"/>
<name>B7K7F5_GLOC7</name>
<keyword evidence="8" id="KW-1185">Reference proteome</keyword>
<dbReference type="EMBL" id="CP001291">
    <property type="protein sequence ID" value="ACK69723.1"/>
    <property type="molecule type" value="Genomic_DNA"/>
</dbReference>
<dbReference type="PANTHER" id="PTHR43117:SF4">
    <property type="entry name" value="OSMOPROTECTANT IMPORT ATP-BINDING PROTEIN OSMV"/>
    <property type="match status" value="1"/>
</dbReference>
<dbReference type="RefSeq" id="WP_012598669.1">
    <property type="nucleotide sequence ID" value="NC_011729.1"/>
</dbReference>
<dbReference type="Pfam" id="PF00005">
    <property type="entry name" value="ABC_tran"/>
    <property type="match status" value="1"/>
</dbReference>
<dbReference type="PROSITE" id="PS50893">
    <property type="entry name" value="ABC_TRANSPORTER_2"/>
    <property type="match status" value="1"/>
</dbReference>
<dbReference type="KEGG" id="cyc:PCC7424_1276"/>
<dbReference type="InterPro" id="IPR003439">
    <property type="entry name" value="ABC_transporter-like_ATP-bd"/>
</dbReference>
<evidence type="ECO:0000259" key="6">
    <source>
        <dbReference type="PROSITE" id="PS50893"/>
    </source>
</evidence>
<dbReference type="Proteomes" id="UP000002384">
    <property type="component" value="Chromosome"/>
</dbReference>
<keyword evidence="2" id="KW-0813">Transport</keyword>
<dbReference type="GO" id="GO:0016887">
    <property type="term" value="F:ATP hydrolysis activity"/>
    <property type="evidence" value="ECO:0007669"/>
    <property type="project" value="InterPro"/>
</dbReference>
<evidence type="ECO:0000313" key="8">
    <source>
        <dbReference type="Proteomes" id="UP000002384"/>
    </source>
</evidence>
<dbReference type="PROSITE" id="PS00211">
    <property type="entry name" value="ABC_TRANSPORTER_1"/>
    <property type="match status" value="1"/>
</dbReference>
<dbReference type="STRING" id="65393.PCC7424_1276"/>
<keyword evidence="4" id="KW-0067">ATP-binding</keyword>
<dbReference type="HOGENOM" id="CLU_000604_1_5_3"/>
<organism evidence="7 8">
    <name type="scientific">Gloeothece citriformis (strain PCC 7424)</name>
    <name type="common">Cyanothece sp. (strain PCC 7424)</name>
    <dbReference type="NCBI Taxonomy" id="65393"/>
    <lineage>
        <taxon>Bacteria</taxon>
        <taxon>Bacillati</taxon>
        <taxon>Cyanobacteriota</taxon>
        <taxon>Cyanophyceae</taxon>
        <taxon>Oscillatoriophycideae</taxon>
        <taxon>Chroococcales</taxon>
        <taxon>Aphanothecaceae</taxon>
        <taxon>Gloeothece</taxon>
        <taxon>Gloeothece citriformis</taxon>
    </lineage>
</organism>
<evidence type="ECO:0000256" key="1">
    <source>
        <dbReference type="ARBA" id="ARBA00005417"/>
    </source>
</evidence>
<feature type="domain" description="ABC transporter" evidence="6">
    <location>
        <begin position="2"/>
        <end position="236"/>
    </location>
</feature>